<dbReference type="EMBL" id="SIJK02000038">
    <property type="protein sequence ID" value="MBP1467629.1"/>
    <property type="molecule type" value="Genomic_DNA"/>
</dbReference>
<comment type="caution">
    <text evidence="1">The sequence shown here is derived from an EMBL/GenBank/DDBJ whole genome shotgun (WGS) entry which is preliminary data.</text>
</comment>
<evidence type="ECO:0000313" key="1">
    <source>
        <dbReference type="EMBL" id="MBP1467629.1"/>
    </source>
</evidence>
<sequence>MAKAGLVYVGTTDGLVIYSDPGGIGRWRRVGHVLDGQAIDAMLAVDALVVMVVTHDGKALRTLDGGEHWAEAPAEDAASLLALVNSDEPVVATAHGPARWRDARFAATDARALALLSGKQEVLLAATAGGTILVRSEDGGSSWESAEVACPLAGGVCTIVPASYHMDVAWAGTDGGQLLCSDDRGRHWREVTQENAGVLSLAVVRLI</sequence>
<dbReference type="RefSeq" id="WP_135479802.1">
    <property type="nucleotide sequence ID" value="NZ_SIJK02000038.1"/>
</dbReference>
<reference evidence="1 2" key="1">
    <citation type="submission" date="2021-03" db="EMBL/GenBank/DDBJ databases">
        <authorList>
            <person name="Grouzdev D.S."/>
        </authorList>
    </citation>
    <scope>NUCLEOTIDE SEQUENCE [LARGE SCALE GENOMIC DNA]</scope>
    <source>
        <strain evidence="1 2">M50-1</strain>
    </source>
</reference>
<gene>
    <name evidence="1" type="ORF">EYB53_018085</name>
</gene>
<organism evidence="1 2">
    <name type="scientific">Candidatus Chloroploca mongolica</name>
    <dbReference type="NCBI Taxonomy" id="2528176"/>
    <lineage>
        <taxon>Bacteria</taxon>
        <taxon>Bacillati</taxon>
        <taxon>Chloroflexota</taxon>
        <taxon>Chloroflexia</taxon>
        <taxon>Chloroflexales</taxon>
        <taxon>Chloroflexineae</taxon>
        <taxon>Oscillochloridaceae</taxon>
        <taxon>Candidatus Chloroploca</taxon>
    </lineage>
</organism>
<name>A0ABS4DDV9_9CHLR</name>
<proteinExistence type="predicted"/>
<dbReference type="Proteomes" id="UP001193081">
    <property type="component" value="Unassembled WGS sequence"/>
</dbReference>
<dbReference type="InterPro" id="IPR015943">
    <property type="entry name" value="WD40/YVTN_repeat-like_dom_sf"/>
</dbReference>
<dbReference type="Gene3D" id="2.130.10.10">
    <property type="entry name" value="YVTN repeat-like/Quinoprotein amine dehydrogenase"/>
    <property type="match status" value="1"/>
</dbReference>
<evidence type="ECO:0000313" key="2">
    <source>
        <dbReference type="Proteomes" id="UP001193081"/>
    </source>
</evidence>
<accession>A0ABS4DDV9</accession>
<protein>
    <recommendedName>
        <fullName evidence="3">Photosynthesis system II assembly factor Ycf48/Hcf136-like domain-containing protein</fullName>
    </recommendedName>
</protein>
<evidence type="ECO:0008006" key="3">
    <source>
        <dbReference type="Google" id="ProtNLM"/>
    </source>
</evidence>
<keyword evidence="2" id="KW-1185">Reference proteome</keyword>
<dbReference type="SUPFAM" id="SSF110296">
    <property type="entry name" value="Oligoxyloglucan reducing end-specific cellobiohydrolase"/>
    <property type="match status" value="1"/>
</dbReference>